<dbReference type="OrthoDB" id="8720220at2"/>
<evidence type="ECO:0000313" key="4">
    <source>
        <dbReference type="Proteomes" id="UP000244378"/>
    </source>
</evidence>
<reference evidence="2 5" key="2">
    <citation type="submission" date="2019-08" db="EMBL/GenBank/DDBJ databases">
        <title>Prevalence, distribution, and phylogeny of type two toxin-antitoxin genes possessed by Cronobacter species where C. sakazakii homologs follow sequence type lineages.</title>
        <authorList>
            <person name="Finkelstein S."/>
            <person name="Negrete F."/>
            <person name="Jang H."/>
            <person name="Gopinath G.R."/>
            <person name="Tall B.D."/>
        </authorList>
    </citation>
    <scope>NUCLEOTIDE SEQUENCE [LARGE SCALE GENOMIC DNA]</scope>
    <source>
        <strain evidence="2 5">MOD1_GK1257</strain>
    </source>
</reference>
<dbReference type="RefSeq" id="WP_075192110.1">
    <property type="nucleotide sequence ID" value="NZ_JADKNN010000048.1"/>
</dbReference>
<sequence length="104" mass="11083">MKKIPSLMVFAGVLFSMQTQASSDDSWQKLFSEVNKACVAAAGITHVQISKPVLFPDEAGMVGLVLKGRTAKVKNALSLMCLYDKTKKDDVHQIGALAATIASA</sequence>
<proteinExistence type="predicted"/>
<dbReference type="AlphaFoldDB" id="A0A2T7B0F5"/>
<keyword evidence="5" id="KW-1185">Reference proteome</keyword>
<gene>
    <name evidence="3" type="ORF">AUN14_00695</name>
    <name evidence="2" type="ORF">FZI19_14110</name>
</gene>
<name>A0A2T7B0F5_9ENTR</name>
<comment type="caution">
    <text evidence="3">The sequence shown here is derived from an EMBL/GenBank/DDBJ whole genome shotgun (WGS) entry which is preliminary data.</text>
</comment>
<evidence type="ECO:0000256" key="1">
    <source>
        <dbReference type="SAM" id="SignalP"/>
    </source>
</evidence>
<dbReference type="Proteomes" id="UP000244378">
    <property type="component" value="Unassembled WGS sequence"/>
</dbReference>
<dbReference type="EMBL" id="MSAE01000001">
    <property type="protein sequence ID" value="PUX18476.1"/>
    <property type="molecule type" value="Genomic_DNA"/>
</dbReference>
<protein>
    <submittedName>
        <fullName evidence="3">Uncharacterized protein</fullName>
    </submittedName>
</protein>
<organism evidence="3 4">
    <name type="scientific">Cronobacter muytjensii</name>
    <dbReference type="NCBI Taxonomy" id="413501"/>
    <lineage>
        <taxon>Bacteria</taxon>
        <taxon>Pseudomonadati</taxon>
        <taxon>Pseudomonadota</taxon>
        <taxon>Gammaproteobacteria</taxon>
        <taxon>Enterobacterales</taxon>
        <taxon>Enterobacteriaceae</taxon>
        <taxon>Cronobacter</taxon>
    </lineage>
</organism>
<dbReference type="Proteomes" id="UP000469927">
    <property type="component" value="Unassembled WGS sequence"/>
</dbReference>
<dbReference type="EMBL" id="WAGD01000042">
    <property type="protein sequence ID" value="KAB0876206.1"/>
    <property type="molecule type" value="Genomic_DNA"/>
</dbReference>
<evidence type="ECO:0000313" key="5">
    <source>
        <dbReference type="Proteomes" id="UP000469927"/>
    </source>
</evidence>
<keyword evidence="1" id="KW-0732">Signal</keyword>
<feature type="signal peptide" evidence="1">
    <location>
        <begin position="1"/>
        <end position="21"/>
    </location>
</feature>
<evidence type="ECO:0000313" key="2">
    <source>
        <dbReference type="EMBL" id="KAB0876206.1"/>
    </source>
</evidence>
<accession>A0A2T7B0F5</accession>
<reference evidence="3 4" key="1">
    <citation type="submission" date="2016-12" db="EMBL/GenBank/DDBJ databases">
        <title>Analysis of the Molecular Diversity Among Cronobacter Species Isolated from Filth Flies Using a Pan Genomic DNA Microarray.</title>
        <authorList>
            <person name="Pava-Ripoll M."/>
            <person name="Tall B."/>
            <person name="Farber J."/>
            <person name="Fanning S."/>
            <person name="Lehner A."/>
            <person name="Stephan R."/>
            <person name="Pagotto F."/>
            <person name="Iverson C."/>
            <person name="Ziobro G."/>
            <person name="Miller A."/>
            <person name="Pearson R."/>
            <person name="Yan Q."/>
            <person name="Kim M."/>
            <person name="Jeong S."/>
            <person name="Park J."/>
            <person name="Jun S."/>
            <person name="Choi H."/>
            <person name="Chung T."/>
            <person name="Yoo Y."/>
            <person name="Park E."/>
            <person name="Hwang S."/>
            <person name="Lee B."/>
            <person name="Sathyamoorthy V."/>
            <person name="Carter L."/>
            <person name="Mammel M."/>
            <person name="Jackson S."/>
            <person name="Kothary M."/>
            <person name="Patel I."/>
            <person name="Grim C."/>
            <person name="Gopinath G."/>
            <person name="Gangiredla J."/>
            <person name="Chase H."/>
        </authorList>
    </citation>
    <scope>NUCLEOTIDE SEQUENCE [LARGE SCALE GENOMIC DNA]</scope>
    <source>
        <strain evidence="3 4">MOD1-Md1s</strain>
    </source>
</reference>
<evidence type="ECO:0000313" key="3">
    <source>
        <dbReference type="EMBL" id="PUX18476.1"/>
    </source>
</evidence>
<feature type="chain" id="PRO_5015693367" evidence="1">
    <location>
        <begin position="22"/>
        <end position="104"/>
    </location>
</feature>